<dbReference type="InterPro" id="IPR009057">
    <property type="entry name" value="Homeodomain-like_sf"/>
</dbReference>
<dbReference type="InterPro" id="IPR036271">
    <property type="entry name" value="Tet_transcr_reg_TetR-rel_C_sf"/>
</dbReference>
<dbReference type="PANTHER" id="PTHR47506:SF7">
    <property type="entry name" value="TRANSCRIPTIONAL REGULATORY PROTEIN"/>
    <property type="match status" value="1"/>
</dbReference>
<keyword evidence="3" id="KW-0804">Transcription</keyword>
<comment type="caution">
    <text evidence="6">The sequence shown here is derived from an EMBL/GenBank/DDBJ whole genome shotgun (WGS) entry which is preliminary data.</text>
</comment>
<feature type="DNA-binding region" description="H-T-H motif" evidence="4">
    <location>
        <begin position="79"/>
        <end position="98"/>
    </location>
</feature>
<accession>A0A852VHG1</accession>
<evidence type="ECO:0000256" key="1">
    <source>
        <dbReference type="ARBA" id="ARBA00023015"/>
    </source>
</evidence>
<evidence type="ECO:0000313" key="6">
    <source>
        <dbReference type="EMBL" id="NYF88936.1"/>
    </source>
</evidence>
<organism evidence="6 7">
    <name type="scientific">Tunturiibacter lichenicola</name>
    <dbReference type="NCBI Taxonomy" id="2051959"/>
    <lineage>
        <taxon>Bacteria</taxon>
        <taxon>Pseudomonadati</taxon>
        <taxon>Acidobacteriota</taxon>
        <taxon>Terriglobia</taxon>
        <taxon>Terriglobales</taxon>
        <taxon>Acidobacteriaceae</taxon>
        <taxon>Tunturiibacter</taxon>
    </lineage>
</organism>
<dbReference type="SUPFAM" id="SSF48498">
    <property type="entry name" value="Tetracyclin repressor-like, C-terminal domain"/>
    <property type="match status" value="1"/>
</dbReference>
<sequence length="277" mass="30427">MSTLSQNFDTGQQISAMNVTPQAPHATKMMIVIKYHPNFNQLQGRSSMRVSRIQAAQNRERILDVATKLFREHGIDGIGVADLMKSAGLTHGGFYGHFKSKEDLVAQACGRAVARMRDNWIRTMDHSSAPLETLANEYLTAKHRDNAGRGCPIAALGSEIARQGSVARHAVTEELKPFINYLSEIVQGRSASLRRERAIALYASLVGAVVIARVVDDLEFSNEALHAVANAIHGRGRNGTLRHLGSPRQAVRKKLSPALFAKQKSSSRIDALILRKE</sequence>
<evidence type="ECO:0000256" key="4">
    <source>
        <dbReference type="PROSITE-ProRule" id="PRU00335"/>
    </source>
</evidence>
<dbReference type="EMBL" id="JACCCU010000001">
    <property type="protein sequence ID" value="NYF88936.1"/>
    <property type="molecule type" value="Genomic_DNA"/>
</dbReference>
<protein>
    <submittedName>
        <fullName evidence="6">TetR/AcrR family transcriptional repressor of nem operon</fullName>
    </submittedName>
</protein>
<dbReference type="PANTHER" id="PTHR47506">
    <property type="entry name" value="TRANSCRIPTIONAL REGULATORY PROTEIN"/>
    <property type="match status" value="1"/>
</dbReference>
<evidence type="ECO:0000313" key="7">
    <source>
        <dbReference type="Proteomes" id="UP000564385"/>
    </source>
</evidence>
<dbReference type="PROSITE" id="PS50977">
    <property type="entry name" value="HTH_TETR_2"/>
    <property type="match status" value="1"/>
</dbReference>
<dbReference type="Gene3D" id="1.10.10.60">
    <property type="entry name" value="Homeodomain-like"/>
    <property type="match status" value="1"/>
</dbReference>
<proteinExistence type="predicted"/>
<keyword evidence="2 4" id="KW-0238">DNA-binding</keyword>
<dbReference type="Proteomes" id="UP000564385">
    <property type="component" value="Unassembled WGS sequence"/>
</dbReference>
<gene>
    <name evidence="6" type="ORF">HDF08_001003</name>
</gene>
<dbReference type="PRINTS" id="PR00455">
    <property type="entry name" value="HTHTETR"/>
</dbReference>
<keyword evidence="1" id="KW-0805">Transcription regulation</keyword>
<dbReference type="Pfam" id="PF00440">
    <property type="entry name" value="TetR_N"/>
    <property type="match status" value="1"/>
</dbReference>
<dbReference type="SUPFAM" id="SSF46689">
    <property type="entry name" value="Homeodomain-like"/>
    <property type="match status" value="1"/>
</dbReference>
<evidence type="ECO:0000259" key="5">
    <source>
        <dbReference type="PROSITE" id="PS50977"/>
    </source>
</evidence>
<name>A0A852VHG1_9BACT</name>
<evidence type="ECO:0000256" key="3">
    <source>
        <dbReference type="ARBA" id="ARBA00023163"/>
    </source>
</evidence>
<reference evidence="6 7" key="1">
    <citation type="submission" date="2020-07" db="EMBL/GenBank/DDBJ databases">
        <title>Genomic Encyclopedia of Type Strains, Phase IV (KMG-V): Genome sequencing to study the core and pangenomes of soil and plant-associated prokaryotes.</title>
        <authorList>
            <person name="Whitman W."/>
        </authorList>
    </citation>
    <scope>NUCLEOTIDE SEQUENCE [LARGE SCALE GENOMIC DNA]</scope>
    <source>
        <strain evidence="6 7">M8UP22</strain>
    </source>
</reference>
<evidence type="ECO:0000256" key="2">
    <source>
        <dbReference type="ARBA" id="ARBA00023125"/>
    </source>
</evidence>
<feature type="domain" description="HTH tetR-type" evidence="5">
    <location>
        <begin position="56"/>
        <end position="116"/>
    </location>
</feature>
<dbReference type="Gene3D" id="1.10.357.10">
    <property type="entry name" value="Tetracycline Repressor, domain 2"/>
    <property type="match status" value="1"/>
</dbReference>
<dbReference type="GO" id="GO:0003677">
    <property type="term" value="F:DNA binding"/>
    <property type="evidence" value="ECO:0007669"/>
    <property type="project" value="UniProtKB-UniRule"/>
</dbReference>
<dbReference type="InterPro" id="IPR001647">
    <property type="entry name" value="HTH_TetR"/>
</dbReference>
<dbReference type="AlphaFoldDB" id="A0A852VHG1"/>